<dbReference type="Pfam" id="PF04542">
    <property type="entry name" value="Sigma70_r2"/>
    <property type="match status" value="1"/>
</dbReference>
<evidence type="ECO:0000259" key="5">
    <source>
        <dbReference type="Pfam" id="PF04542"/>
    </source>
</evidence>
<dbReference type="InterPro" id="IPR036388">
    <property type="entry name" value="WH-like_DNA-bd_sf"/>
</dbReference>
<feature type="domain" description="RNA polymerase sigma factor 70 region 4 type 2" evidence="6">
    <location>
        <begin position="97"/>
        <end position="147"/>
    </location>
</feature>
<dbReference type="InterPro" id="IPR013249">
    <property type="entry name" value="RNA_pol_sigma70_r4_t2"/>
</dbReference>
<dbReference type="InterPro" id="IPR007627">
    <property type="entry name" value="RNA_pol_sigma70_r2"/>
</dbReference>
<dbReference type="Gene3D" id="1.10.10.10">
    <property type="entry name" value="Winged helix-like DNA-binding domain superfamily/Winged helix DNA-binding domain"/>
    <property type="match status" value="1"/>
</dbReference>
<dbReference type="InterPro" id="IPR039425">
    <property type="entry name" value="RNA_pol_sigma-70-like"/>
</dbReference>
<keyword evidence="2" id="KW-0805">Transcription regulation</keyword>
<name>A0ABS7PM61_9SPHN</name>
<accession>A0ABS7PM61</accession>
<dbReference type="InterPro" id="IPR014284">
    <property type="entry name" value="RNA_pol_sigma-70_dom"/>
</dbReference>
<dbReference type="Gene3D" id="1.10.1740.10">
    <property type="match status" value="1"/>
</dbReference>
<protein>
    <submittedName>
        <fullName evidence="7">Sigma-70 family RNA polymerase sigma factor</fullName>
    </submittedName>
</protein>
<reference evidence="7 8" key="1">
    <citation type="submission" date="2021-08" db="EMBL/GenBank/DDBJ databases">
        <authorList>
            <person name="Tuo L."/>
        </authorList>
    </citation>
    <scope>NUCLEOTIDE SEQUENCE [LARGE SCALE GENOMIC DNA]</scope>
    <source>
        <strain evidence="7 8">JCM 31229</strain>
    </source>
</reference>
<dbReference type="PANTHER" id="PTHR43133">
    <property type="entry name" value="RNA POLYMERASE ECF-TYPE SIGMA FACTO"/>
    <property type="match status" value="1"/>
</dbReference>
<keyword evidence="8" id="KW-1185">Reference proteome</keyword>
<evidence type="ECO:0000256" key="1">
    <source>
        <dbReference type="ARBA" id="ARBA00010641"/>
    </source>
</evidence>
<keyword evidence="3" id="KW-0731">Sigma factor</keyword>
<dbReference type="Pfam" id="PF08281">
    <property type="entry name" value="Sigma70_r4_2"/>
    <property type="match status" value="1"/>
</dbReference>
<dbReference type="InterPro" id="IPR013325">
    <property type="entry name" value="RNA_pol_sigma_r2"/>
</dbReference>
<evidence type="ECO:0000256" key="4">
    <source>
        <dbReference type="ARBA" id="ARBA00023163"/>
    </source>
</evidence>
<evidence type="ECO:0000259" key="6">
    <source>
        <dbReference type="Pfam" id="PF08281"/>
    </source>
</evidence>
<comment type="similarity">
    <text evidence="1">Belongs to the sigma-70 factor family. ECF subfamily.</text>
</comment>
<keyword evidence="4" id="KW-0804">Transcription</keyword>
<gene>
    <name evidence="7" type="ORF">K7G82_04565</name>
</gene>
<organism evidence="7 8">
    <name type="scientific">Sphingomonas colocasiae</name>
    <dbReference type="NCBI Taxonomy" id="1848973"/>
    <lineage>
        <taxon>Bacteria</taxon>
        <taxon>Pseudomonadati</taxon>
        <taxon>Pseudomonadota</taxon>
        <taxon>Alphaproteobacteria</taxon>
        <taxon>Sphingomonadales</taxon>
        <taxon>Sphingomonadaceae</taxon>
        <taxon>Sphingomonas</taxon>
    </lineage>
</organism>
<dbReference type="Proteomes" id="UP000706039">
    <property type="component" value="Unassembled WGS sequence"/>
</dbReference>
<proteinExistence type="inferred from homology"/>
<dbReference type="CDD" id="cd06171">
    <property type="entry name" value="Sigma70_r4"/>
    <property type="match status" value="1"/>
</dbReference>
<dbReference type="PANTHER" id="PTHR43133:SF63">
    <property type="entry name" value="RNA POLYMERASE SIGMA FACTOR FECI-RELATED"/>
    <property type="match status" value="1"/>
</dbReference>
<evidence type="ECO:0000256" key="3">
    <source>
        <dbReference type="ARBA" id="ARBA00023082"/>
    </source>
</evidence>
<evidence type="ECO:0000256" key="2">
    <source>
        <dbReference type="ARBA" id="ARBA00023015"/>
    </source>
</evidence>
<dbReference type="InterPro" id="IPR013324">
    <property type="entry name" value="RNA_pol_sigma_r3/r4-like"/>
</dbReference>
<sequence length="170" mass="19356">MPCEHLVRAWLARSLVSQSDSDDLIQEAYCRLSNVEAFEQIARPDAFFFQTVRNLLLNHIRRARLVRIETVAELDELGLADNAPSPERVTGARRDLERVRACIADLPERCRRVFELRRIEGLSQREIAERLGVNENVVEYEVARGLKLVVKALRARGGDMADFSRAGAVR</sequence>
<dbReference type="SUPFAM" id="SSF88659">
    <property type="entry name" value="Sigma3 and sigma4 domains of RNA polymerase sigma factors"/>
    <property type="match status" value="1"/>
</dbReference>
<dbReference type="SUPFAM" id="SSF88946">
    <property type="entry name" value="Sigma2 domain of RNA polymerase sigma factors"/>
    <property type="match status" value="1"/>
</dbReference>
<evidence type="ECO:0000313" key="7">
    <source>
        <dbReference type="EMBL" id="MBY8821552.1"/>
    </source>
</evidence>
<evidence type="ECO:0000313" key="8">
    <source>
        <dbReference type="Proteomes" id="UP000706039"/>
    </source>
</evidence>
<feature type="domain" description="RNA polymerase sigma-70 region 2" evidence="5">
    <location>
        <begin position="5"/>
        <end position="64"/>
    </location>
</feature>
<dbReference type="NCBIfam" id="TIGR02937">
    <property type="entry name" value="sigma70-ECF"/>
    <property type="match status" value="1"/>
</dbReference>
<dbReference type="EMBL" id="JAINVV010000003">
    <property type="protein sequence ID" value="MBY8821552.1"/>
    <property type="molecule type" value="Genomic_DNA"/>
</dbReference>
<comment type="caution">
    <text evidence="7">The sequence shown here is derived from an EMBL/GenBank/DDBJ whole genome shotgun (WGS) entry which is preliminary data.</text>
</comment>